<proteinExistence type="predicted"/>
<comment type="caution">
    <text evidence="2">The sequence shown here is derived from an EMBL/GenBank/DDBJ whole genome shotgun (WGS) entry which is preliminary data.</text>
</comment>
<protein>
    <submittedName>
        <fullName evidence="2">Uncharacterized protein</fullName>
    </submittedName>
</protein>
<name>A0A419T7B0_9FIRM</name>
<sequence length="78" mass="8988">MSQRDTIQRKSHSRRRRQSRGRDVFGGVILFLIVFILFAGVIAGGVYGYRYWEGNRTSNLPLETSREVVPETMQGNKK</sequence>
<dbReference type="EMBL" id="MCIA01000007">
    <property type="protein sequence ID" value="RKD33293.1"/>
    <property type="molecule type" value="Genomic_DNA"/>
</dbReference>
<accession>A0A419T7B0</accession>
<keyword evidence="1" id="KW-1133">Transmembrane helix</keyword>
<evidence type="ECO:0000313" key="3">
    <source>
        <dbReference type="Proteomes" id="UP000284277"/>
    </source>
</evidence>
<dbReference type="OrthoDB" id="2064078at2"/>
<dbReference type="Proteomes" id="UP000284277">
    <property type="component" value="Unassembled WGS sequence"/>
</dbReference>
<dbReference type="RefSeq" id="WP_120195853.1">
    <property type="nucleotide sequence ID" value="NZ_MCIA01000007.1"/>
</dbReference>
<gene>
    <name evidence="2" type="ORF">BET01_14805</name>
</gene>
<evidence type="ECO:0000256" key="1">
    <source>
        <dbReference type="SAM" id="Phobius"/>
    </source>
</evidence>
<dbReference type="AlphaFoldDB" id="A0A419T7B0"/>
<keyword evidence="1" id="KW-0472">Membrane</keyword>
<evidence type="ECO:0000313" key="2">
    <source>
        <dbReference type="EMBL" id="RKD33293.1"/>
    </source>
</evidence>
<keyword evidence="1" id="KW-0812">Transmembrane</keyword>
<keyword evidence="3" id="KW-1185">Reference proteome</keyword>
<reference evidence="2 3" key="1">
    <citation type="submission" date="2016-08" db="EMBL/GenBank/DDBJ databases">
        <title>A new outlook on sporulation: Clostridium algidixylanolyticum.</title>
        <authorList>
            <person name="Poppleton D.I."/>
            <person name="Gribaldo S."/>
        </authorList>
    </citation>
    <scope>NUCLEOTIDE SEQUENCE [LARGE SCALE GENOMIC DNA]</scope>
    <source>
        <strain evidence="2 3">SPL73</strain>
    </source>
</reference>
<organism evidence="2 3">
    <name type="scientific">Lacrimispora algidixylanolytica</name>
    <dbReference type="NCBI Taxonomy" id="94868"/>
    <lineage>
        <taxon>Bacteria</taxon>
        <taxon>Bacillati</taxon>
        <taxon>Bacillota</taxon>
        <taxon>Clostridia</taxon>
        <taxon>Lachnospirales</taxon>
        <taxon>Lachnospiraceae</taxon>
        <taxon>Lacrimispora</taxon>
    </lineage>
</organism>
<feature type="transmembrane region" description="Helical" evidence="1">
    <location>
        <begin position="24"/>
        <end position="49"/>
    </location>
</feature>